<protein>
    <submittedName>
        <fullName evidence="1">Uncharacterized protein</fullName>
    </submittedName>
</protein>
<sequence length="121" mass="14240">MKGFKKMLFGEKMPDKQDPKYKERYERDVAAGRKFAKTLRIDKAAAKVQKFADIHRTLFLVIVFSFVAFIFGFNIFRIVKVYNRGEERRTATELQDSLLKARHDRLVSPIQKSDNPKIKEQ</sequence>
<dbReference type="EMBL" id="CZAI01000021">
    <property type="protein sequence ID" value="CUQ24979.1"/>
    <property type="molecule type" value="Genomic_DNA"/>
</dbReference>
<organism evidence="1 2">
    <name type="scientific">Bacteroides caccae</name>
    <dbReference type="NCBI Taxonomy" id="47678"/>
    <lineage>
        <taxon>Bacteria</taxon>
        <taxon>Pseudomonadati</taxon>
        <taxon>Bacteroidota</taxon>
        <taxon>Bacteroidia</taxon>
        <taxon>Bacteroidales</taxon>
        <taxon>Bacteroidaceae</taxon>
        <taxon>Bacteroides</taxon>
    </lineage>
</organism>
<dbReference type="RefSeq" id="WP_022042752.1">
    <property type="nucleotide sequence ID" value="NZ_CAXSUM010000030.1"/>
</dbReference>
<accession>A0A174V1C5</accession>
<evidence type="ECO:0000313" key="2">
    <source>
        <dbReference type="Proteomes" id="UP000095657"/>
    </source>
</evidence>
<evidence type="ECO:0000313" key="1">
    <source>
        <dbReference type="EMBL" id="CUQ24979.1"/>
    </source>
</evidence>
<dbReference type="AlphaFoldDB" id="A0A174V1C5"/>
<dbReference type="Proteomes" id="UP000095657">
    <property type="component" value="Unassembled WGS sequence"/>
</dbReference>
<reference evidence="1 2" key="1">
    <citation type="submission" date="2015-09" db="EMBL/GenBank/DDBJ databases">
        <authorList>
            <consortium name="Pathogen Informatics"/>
        </authorList>
    </citation>
    <scope>NUCLEOTIDE SEQUENCE [LARGE SCALE GENOMIC DNA]</scope>
    <source>
        <strain evidence="1 2">2789STDY5834880</strain>
    </source>
</reference>
<gene>
    <name evidence="1" type="ORF">ERS852494_04445</name>
</gene>
<proteinExistence type="predicted"/>
<dbReference type="STRING" id="47678.ERS852494_04445"/>
<name>A0A174V1C5_9BACE</name>